<evidence type="ECO:0000313" key="2">
    <source>
        <dbReference type="Proteomes" id="UP000190675"/>
    </source>
</evidence>
<proteinExistence type="predicted"/>
<dbReference type="Proteomes" id="UP000190675">
    <property type="component" value="Chromosome I"/>
</dbReference>
<accession>A0A1M5R340</accession>
<name>A0A1M5R340_9BRAD</name>
<gene>
    <name evidence="1" type="ORF">SAMN05444169_6302</name>
</gene>
<organism evidence="1 2">
    <name type="scientific">Bradyrhizobium erythrophlei</name>
    <dbReference type="NCBI Taxonomy" id="1437360"/>
    <lineage>
        <taxon>Bacteria</taxon>
        <taxon>Pseudomonadati</taxon>
        <taxon>Pseudomonadota</taxon>
        <taxon>Alphaproteobacteria</taxon>
        <taxon>Hyphomicrobiales</taxon>
        <taxon>Nitrobacteraceae</taxon>
        <taxon>Bradyrhizobium</taxon>
    </lineage>
</organism>
<dbReference type="EMBL" id="LT670818">
    <property type="protein sequence ID" value="SHH20440.1"/>
    <property type="molecule type" value="Genomic_DNA"/>
</dbReference>
<protein>
    <submittedName>
        <fullName evidence="1">Uncharacterized protein</fullName>
    </submittedName>
</protein>
<reference evidence="1 2" key="1">
    <citation type="submission" date="2016-11" db="EMBL/GenBank/DDBJ databases">
        <authorList>
            <person name="Jaros S."/>
            <person name="Januszkiewicz K."/>
            <person name="Wedrychowicz H."/>
        </authorList>
    </citation>
    <scope>NUCLEOTIDE SEQUENCE [LARGE SCALE GENOMIC DNA]</scope>
    <source>
        <strain evidence="1 2">GAS242</strain>
    </source>
</reference>
<dbReference type="AlphaFoldDB" id="A0A1M5R340"/>
<sequence length="92" mass="10214">MSETRLSTARVKTQACQVTHLTASSARTGNLTQPRAPIWNLALVAPVIDRLRQLEPFHGNLKPSFLVELAYRLFRLPAGFLSLLTEPVGIVF</sequence>
<evidence type="ECO:0000313" key="1">
    <source>
        <dbReference type="EMBL" id="SHH20440.1"/>
    </source>
</evidence>